<evidence type="ECO:0000256" key="1">
    <source>
        <dbReference type="ARBA" id="ARBA00022723"/>
    </source>
</evidence>
<dbReference type="GO" id="GO:0008270">
    <property type="term" value="F:zinc ion binding"/>
    <property type="evidence" value="ECO:0007669"/>
    <property type="project" value="UniProtKB-KW"/>
</dbReference>
<dbReference type="AlphaFoldDB" id="A0A444YTC2"/>
<dbReference type="PROSITE" id="PS51999">
    <property type="entry name" value="ZF_GRF"/>
    <property type="match status" value="1"/>
</dbReference>
<protein>
    <recommendedName>
        <fullName evidence="6">GRF-type domain-containing protein</fullName>
    </recommendedName>
</protein>
<feature type="compositionally biased region" description="Low complexity" evidence="5">
    <location>
        <begin position="1"/>
        <end position="25"/>
    </location>
</feature>
<dbReference type="PANTHER" id="PTHR33248">
    <property type="entry name" value="ZINC ION-BINDING PROTEIN"/>
    <property type="match status" value="1"/>
</dbReference>
<gene>
    <name evidence="7" type="ORF">Ahy_B06g085040</name>
</gene>
<evidence type="ECO:0000313" key="8">
    <source>
        <dbReference type="Proteomes" id="UP000289738"/>
    </source>
</evidence>
<proteinExistence type="predicted"/>
<dbReference type="Proteomes" id="UP000289738">
    <property type="component" value="Chromosome B06"/>
</dbReference>
<feature type="region of interest" description="Disordered" evidence="5">
    <location>
        <begin position="1"/>
        <end position="26"/>
    </location>
</feature>
<evidence type="ECO:0000313" key="7">
    <source>
        <dbReference type="EMBL" id="RYR05170.1"/>
    </source>
</evidence>
<evidence type="ECO:0000256" key="4">
    <source>
        <dbReference type="PROSITE-ProRule" id="PRU01343"/>
    </source>
</evidence>
<keyword evidence="1" id="KW-0479">Metal-binding</keyword>
<keyword evidence="8" id="KW-1185">Reference proteome</keyword>
<accession>A0A444YTC2</accession>
<sequence length="102" mass="11484">MGSITGGRSRSLSQSHGSNGSSSSLRIRRKNMDQICFCGLKTMIKKSGTIENPDKLFYVCSRCWKDSHCNYFRWVENNEDEGLNGTKENGEIDVEVKSDLVD</sequence>
<keyword evidence="3" id="KW-0862">Zinc</keyword>
<organism evidence="7 8">
    <name type="scientific">Arachis hypogaea</name>
    <name type="common">Peanut</name>
    <dbReference type="NCBI Taxonomy" id="3818"/>
    <lineage>
        <taxon>Eukaryota</taxon>
        <taxon>Viridiplantae</taxon>
        <taxon>Streptophyta</taxon>
        <taxon>Embryophyta</taxon>
        <taxon>Tracheophyta</taxon>
        <taxon>Spermatophyta</taxon>
        <taxon>Magnoliopsida</taxon>
        <taxon>eudicotyledons</taxon>
        <taxon>Gunneridae</taxon>
        <taxon>Pentapetalae</taxon>
        <taxon>rosids</taxon>
        <taxon>fabids</taxon>
        <taxon>Fabales</taxon>
        <taxon>Fabaceae</taxon>
        <taxon>Papilionoideae</taxon>
        <taxon>50 kb inversion clade</taxon>
        <taxon>dalbergioids sensu lato</taxon>
        <taxon>Dalbergieae</taxon>
        <taxon>Pterocarpus clade</taxon>
        <taxon>Arachis</taxon>
    </lineage>
</organism>
<evidence type="ECO:0000256" key="2">
    <source>
        <dbReference type="ARBA" id="ARBA00022771"/>
    </source>
</evidence>
<keyword evidence="2 4" id="KW-0863">Zinc-finger</keyword>
<evidence type="ECO:0000259" key="6">
    <source>
        <dbReference type="PROSITE" id="PS51999"/>
    </source>
</evidence>
<feature type="domain" description="GRF-type" evidence="6">
    <location>
        <begin position="36"/>
        <end position="78"/>
    </location>
</feature>
<reference evidence="7 8" key="1">
    <citation type="submission" date="2019-01" db="EMBL/GenBank/DDBJ databases">
        <title>Sequencing of cultivated peanut Arachis hypogaea provides insights into genome evolution and oil improvement.</title>
        <authorList>
            <person name="Chen X."/>
        </authorList>
    </citation>
    <scope>NUCLEOTIDE SEQUENCE [LARGE SCALE GENOMIC DNA]</scope>
    <source>
        <strain evidence="8">cv. Fuhuasheng</strain>
        <tissue evidence="7">Leaves</tissue>
    </source>
</reference>
<dbReference type="EMBL" id="SDMP01000016">
    <property type="protein sequence ID" value="RYR05170.1"/>
    <property type="molecule type" value="Genomic_DNA"/>
</dbReference>
<comment type="caution">
    <text evidence="7">The sequence shown here is derived from an EMBL/GenBank/DDBJ whole genome shotgun (WGS) entry which is preliminary data.</text>
</comment>
<dbReference type="InterPro" id="IPR010666">
    <property type="entry name" value="Znf_GRF"/>
</dbReference>
<evidence type="ECO:0000256" key="5">
    <source>
        <dbReference type="SAM" id="MobiDB-lite"/>
    </source>
</evidence>
<dbReference type="Pfam" id="PF06839">
    <property type="entry name" value="Zn_ribbon_GRF"/>
    <property type="match status" value="1"/>
</dbReference>
<evidence type="ECO:0000256" key="3">
    <source>
        <dbReference type="ARBA" id="ARBA00022833"/>
    </source>
</evidence>
<name>A0A444YTC2_ARAHY</name>